<feature type="transmembrane region" description="Helical" evidence="2">
    <location>
        <begin position="1060"/>
        <end position="1079"/>
    </location>
</feature>
<evidence type="ECO:0000256" key="1">
    <source>
        <dbReference type="SAM" id="MobiDB-lite"/>
    </source>
</evidence>
<feature type="transmembrane region" description="Helical" evidence="2">
    <location>
        <begin position="1264"/>
        <end position="1282"/>
    </location>
</feature>
<proteinExistence type="predicted"/>
<dbReference type="Proteomes" id="UP000283543">
    <property type="component" value="Unassembled WGS sequence"/>
</dbReference>
<dbReference type="VEuPathDB" id="FungiDB:H257_09514"/>
<evidence type="ECO:0000313" key="4">
    <source>
        <dbReference type="Proteomes" id="UP000283543"/>
    </source>
</evidence>
<keyword evidence="2" id="KW-0472">Membrane</keyword>
<feature type="non-terminal residue" evidence="3">
    <location>
        <position position="1287"/>
    </location>
</feature>
<dbReference type="VEuPathDB" id="FungiDB:H257_09512"/>
<dbReference type="EMBL" id="QUTB01011149">
    <property type="protein sequence ID" value="RHY38403.1"/>
    <property type="molecule type" value="Genomic_DNA"/>
</dbReference>
<evidence type="ECO:0000256" key="2">
    <source>
        <dbReference type="SAM" id="Phobius"/>
    </source>
</evidence>
<accession>A0A3R6ZD96</accession>
<keyword evidence="2" id="KW-0812">Transmembrane</keyword>
<protein>
    <submittedName>
        <fullName evidence="3">Uncharacterized protein</fullName>
    </submittedName>
</protein>
<sequence length="1287" mass="143613">MELAATLVFDAMLQSKRAECHLAMIEAAKKLLECRNDVNESMARLHEIAEDADANCDDDAELARLVAEKGQEMALLVRLRQLLNHRRLIMRVAHANTNPSMQQPMSRPTLTHVVSNAVAWFGTCLSVVCAALVAVDIVGNNWELNDFVGNAKHFTTPLLDTTTRDSVGSMYAFPALSSPAAISNVGKFMLDMVLDQVHNPGKYYLLTMSSFVILNDANDICGRLKGSYPVDAAVNATVRLGTIQDEVTFVRGTALSHVFGSTTTAPRAPPGAPSSTLDAMGYTPARVGLDMRFTTAIPVVDSSGQNTPLNVTMYRVYSKAFCSGCRPNTELGLDTCEIVRSYNDTTKYLVVSSSRATVGLRHKAGIITTRRLGPILSLWVRLTSILLAFGTFATTKKTVRWTDALSLTSWHARLLHKFAPPIHRQTSHAMDFVYFCVNSDVVVLAYSVATLFDEDVAMVYARVATNWYSNAPFDWWMELRLCALAIRWLWFNLGLLKLVKCISHIVSKHRTNGDNVVMGCLNFSSVPWIYTTVGAVLLRTEYIEYGNSVRANVLSTDEDLEAIYVEFESSWYMRGLPSLVCLLLGNLMLILTVDHVVYWRWWRVVATNSLGRQYMFNSTSIVINKDLLVHGEGLHPTLSIPARDLSTMQWFFTSHLTCFGLPEDPGVVRKLVATKVATTMASNGTLELQSTGPMLVRGNTKPKLQTNPSKGQVQPGASARRSAGPGTELMELHFLVQDRDGWLRLYDSEKREVQTVGMEPKAENSLSVAPKMKTHKEKPISMAPAQLTKKPSKLHVTATRTLRFLVLVVSISCSLLVLVDIVGNNWELNDFTGNAKHFLTPLLTTFSIDELVQTYAFPTDSSPWSASNGGRFMINSALNQVHDLGGDYYHLTLGSHTIDTPENNICGQLVDAYPLVNTSKSVVRLGSVQDQVTYIRGTTLTHVFGDSLGTELGHFGDNASKLESLGYVAGRVGLDMRLTTAIPVSTQGKTVTLNVTMYRFFSKSFCSGCAPNTELGMDTCTIVYSTDESTNVLHVHSSGAIYGESHVLGIILLRRWGPVLSLWVRGLCILAVLGAFAASQKTVQWTDTMTFTSSWVKRMVHKFSPPQYRHVNNAFHLLYFCFNSDFTVLMLSVSVMFDEDIAMVYGRVLSRWSKPASFQLWTQLRLYALDFRWMWFNLAILKLLKLACNLVNTARFNGHNVVMGWLNFRSITWVYLTVFVLFERIDYTEYGNSIRVDVTPLEDDLDAIFVEFEHSWYIRGLPSLAMLMLANLLLVLCVDHVVNRHWW</sequence>
<feature type="transmembrane region" description="Helical" evidence="2">
    <location>
        <begin position="1173"/>
        <end position="1192"/>
    </location>
</feature>
<feature type="transmembrane region" description="Helical" evidence="2">
    <location>
        <begin position="1117"/>
        <end position="1137"/>
    </location>
</feature>
<keyword evidence="2" id="KW-1133">Transmembrane helix</keyword>
<reference evidence="3 4" key="1">
    <citation type="submission" date="2018-08" db="EMBL/GenBank/DDBJ databases">
        <title>Aphanomyces genome sequencing and annotation.</title>
        <authorList>
            <person name="Minardi D."/>
            <person name="Oidtmann B."/>
            <person name="Van Der Giezen M."/>
            <person name="Studholme D.J."/>
        </authorList>
    </citation>
    <scope>NUCLEOTIDE SEQUENCE [LARGE SCALE GENOMIC DNA]</scope>
    <source>
        <strain evidence="3 4">Si</strain>
    </source>
</reference>
<evidence type="ECO:0000313" key="3">
    <source>
        <dbReference type="EMBL" id="RHY38403.1"/>
    </source>
</evidence>
<comment type="caution">
    <text evidence="3">The sequence shown here is derived from an EMBL/GenBank/DDBJ whole genome shotgun (WGS) entry which is preliminary data.</text>
</comment>
<gene>
    <name evidence="3" type="ORF">DYB34_008751</name>
</gene>
<name>A0A3R6ZD96_APHAT</name>
<organism evidence="3 4">
    <name type="scientific">Aphanomyces astaci</name>
    <name type="common">Crayfish plague agent</name>
    <dbReference type="NCBI Taxonomy" id="112090"/>
    <lineage>
        <taxon>Eukaryota</taxon>
        <taxon>Sar</taxon>
        <taxon>Stramenopiles</taxon>
        <taxon>Oomycota</taxon>
        <taxon>Saprolegniomycetes</taxon>
        <taxon>Saprolegniales</taxon>
        <taxon>Verrucalvaceae</taxon>
        <taxon>Aphanomyces</taxon>
    </lineage>
</organism>
<feature type="compositionally biased region" description="Polar residues" evidence="1">
    <location>
        <begin position="702"/>
        <end position="712"/>
    </location>
</feature>
<feature type="transmembrane region" description="Helical" evidence="2">
    <location>
        <begin position="1204"/>
        <end position="1222"/>
    </location>
</feature>
<feature type="region of interest" description="Disordered" evidence="1">
    <location>
        <begin position="699"/>
        <end position="724"/>
    </location>
</feature>